<dbReference type="InterPro" id="IPR036390">
    <property type="entry name" value="WH_DNA-bd_sf"/>
</dbReference>
<keyword evidence="3" id="KW-0804">Transcription</keyword>
<feature type="domain" description="HTH gntR-type" evidence="4">
    <location>
        <begin position="1"/>
        <end position="68"/>
    </location>
</feature>
<evidence type="ECO:0000313" key="5">
    <source>
        <dbReference type="EMBL" id="MFC5942216.1"/>
    </source>
</evidence>
<dbReference type="Pfam" id="PF07702">
    <property type="entry name" value="UTRA"/>
    <property type="match status" value="1"/>
</dbReference>
<evidence type="ECO:0000259" key="4">
    <source>
        <dbReference type="PROSITE" id="PS50949"/>
    </source>
</evidence>
<protein>
    <submittedName>
        <fullName evidence="5">GntR family transcriptional regulator</fullName>
    </submittedName>
</protein>
<dbReference type="InterPro" id="IPR000524">
    <property type="entry name" value="Tscrpt_reg_HTH_GntR"/>
</dbReference>
<organism evidence="5 6">
    <name type="scientific">Micromonospora harpali</name>
    <dbReference type="NCBI Taxonomy" id="1490225"/>
    <lineage>
        <taxon>Bacteria</taxon>
        <taxon>Bacillati</taxon>
        <taxon>Actinomycetota</taxon>
        <taxon>Actinomycetes</taxon>
        <taxon>Micromonosporales</taxon>
        <taxon>Micromonosporaceae</taxon>
        <taxon>Micromonospora</taxon>
    </lineage>
</organism>
<dbReference type="EMBL" id="JBHSQQ010000055">
    <property type="protein sequence ID" value="MFC5942216.1"/>
    <property type="molecule type" value="Genomic_DNA"/>
</dbReference>
<dbReference type="InterPro" id="IPR011663">
    <property type="entry name" value="UTRA"/>
</dbReference>
<dbReference type="PANTHER" id="PTHR44846:SF17">
    <property type="entry name" value="GNTR-FAMILY TRANSCRIPTIONAL REGULATOR"/>
    <property type="match status" value="1"/>
</dbReference>
<dbReference type="RefSeq" id="WP_353900309.1">
    <property type="nucleotide sequence ID" value="NZ_CP158970.1"/>
</dbReference>
<keyword evidence="2" id="KW-0238">DNA-binding</keyword>
<evidence type="ECO:0000256" key="1">
    <source>
        <dbReference type="ARBA" id="ARBA00023015"/>
    </source>
</evidence>
<dbReference type="SUPFAM" id="SSF46785">
    <property type="entry name" value="Winged helix' DNA-binding domain"/>
    <property type="match status" value="1"/>
</dbReference>
<dbReference type="InterPro" id="IPR036388">
    <property type="entry name" value="WH-like_DNA-bd_sf"/>
</dbReference>
<gene>
    <name evidence="5" type="ORF">ACFPZ4_12120</name>
</gene>
<dbReference type="SUPFAM" id="SSF64288">
    <property type="entry name" value="Chorismate lyase-like"/>
    <property type="match status" value="1"/>
</dbReference>
<name>A0ABW1HL00_9ACTN</name>
<dbReference type="Gene3D" id="1.10.10.10">
    <property type="entry name" value="Winged helix-like DNA-binding domain superfamily/Winged helix DNA-binding domain"/>
    <property type="match status" value="1"/>
</dbReference>
<dbReference type="Proteomes" id="UP001596207">
    <property type="component" value="Unassembled WGS sequence"/>
</dbReference>
<evidence type="ECO:0000256" key="3">
    <source>
        <dbReference type="ARBA" id="ARBA00023163"/>
    </source>
</evidence>
<dbReference type="SMART" id="SM00866">
    <property type="entry name" value="UTRA"/>
    <property type="match status" value="1"/>
</dbReference>
<dbReference type="SMART" id="SM00345">
    <property type="entry name" value="HTH_GNTR"/>
    <property type="match status" value="1"/>
</dbReference>
<dbReference type="InterPro" id="IPR050679">
    <property type="entry name" value="Bact_HTH_transcr_reg"/>
</dbReference>
<dbReference type="InterPro" id="IPR028978">
    <property type="entry name" value="Chorismate_lyase_/UTRA_dom_sf"/>
</dbReference>
<proteinExistence type="predicted"/>
<evidence type="ECO:0000313" key="6">
    <source>
        <dbReference type="Proteomes" id="UP001596207"/>
    </source>
</evidence>
<dbReference type="PANTHER" id="PTHR44846">
    <property type="entry name" value="MANNOSYL-D-GLYCERATE TRANSPORT/METABOLISM SYSTEM REPRESSOR MNGR-RELATED"/>
    <property type="match status" value="1"/>
</dbReference>
<keyword evidence="1" id="KW-0805">Transcription regulation</keyword>
<dbReference type="PRINTS" id="PR00035">
    <property type="entry name" value="HTHGNTR"/>
</dbReference>
<dbReference type="CDD" id="cd07377">
    <property type="entry name" value="WHTH_GntR"/>
    <property type="match status" value="1"/>
</dbReference>
<comment type="caution">
    <text evidence="5">The sequence shown here is derived from an EMBL/GenBank/DDBJ whole genome shotgun (WGS) entry which is preliminary data.</text>
</comment>
<dbReference type="Gene3D" id="3.40.1410.10">
    <property type="entry name" value="Chorismate lyase-like"/>
    <property type="match status" value="1"/>
</dbReference>
<evidence type="ECO:0000256" key="2">
    <source>
        <dbReference type="ARBA" id="ARBA00023125"/>
    </source>
</evidence>
<dbReference type="PROSITE" id="PS50949">
    <property type="entry name" value="HTH_GNTR"/>
    <property type="match status" value="1"/>
</dbReference>
<accession>A0ABW1HL00</accession>
<sequence>MGYRQIAAALRAAIEGGDHPPGSRLPTEHDLAARYEVSRETVRRALAQLKTLGLVTTATSQGTVVAHPPVRLTLAHYAGAVDPQREGHTLGPWETACAQQGVPATVEVTGVDRLPAPAAVAARLGVPEGAEVIRRGRRMFAGGDLAQLQESWVPAAIAAGTPLEQPGKLVGGLYAALTAAGVVLATASEEVGGRLPTAAEQEALGLPEAASVLEVWRVTRDRSGRAVEVLHSVSDARRVARAYDDLPIG</sequence>
<dbReference type="Pfam" id="PF00392">
    <property type="entry name" value="GntR"/>
    <property type="match status" value="1"/>
</dbReference>
<reference evidence="6" key="1">
    <citation type="journal article" date="2019" name="Int. J. Syst. Evol. Microbiol.">
        <title>The Global Catalogue of Microorganisms (GCM) 10K type strain sequencing project: providing services to taxonomists for standard genome sequencing and annotation.</title>
        <authorList>
            <consortium name="The Broad Institute Genomics Platform"/>
            <consortium name="The Broad Institute Genome Sequencing Center for Infectious Disease"/>
            <person name="Wu L."/>
            <person name="Ma J."/>
        </authorList>
    </citation>
    <scope>NUCLEOTIDE SEQUENCE [LARGE SCALE GENOMIC DNA]</scope>
    <source>
        <strain evidence="6">CGMCC 4.7173</strain>
    </source>
</reference>
<keyword evidence="6" id="KW-1185">Reference proteome</keyword>